<keyword evidence="3" id="KW-1185">Reference proteome</keyword>
<evidence type="ECO:0000313" key="2">
    <source>
        <dbReference type="EnsemblMetazoa" id="KAF7494872.1"/>
    </source>
</evidence>
<accession>A0A834RG31</accession>
<dbReference type="EnsemblMetazoa" id="SSS_4584s_mrna">
    <property type="protein sequence ID" value="KAF7494872.1"/>
    <property type="gene ID" value="SSS_4584"/>
</dbReference>
<reference evidence="2" key="3">
    <citation type="submission" date="2022-06" db="UniProtKB">
        <authorList>
            <consortium name="EnsemblMetazoa"/>
        </authorList>
    </citation>
    <scope>IDENTIFICATION</scope>
</reference>
<reference evidence="1" key="2">
    <citation type="submission" date="2020-01" db="EMBL/GenBank/DDBJ databases">
        <authorList>
            <person name="Korhonen P.K.K."/>
            <person name="Guangxu M.G."/>
            <person name="Wang T.W."/>
            <person name="Stroehlein A.J.S."/>
            <person name="Young N.D."/>
            <person name="Ang C.-S.A."/>
            <person name="Fernando D.W.F."/>
            <person name="Lu H.L."/>
            <person name="Taylor S.T."/>
            <person name="Ehtesham M.E.M."/>
            <person name="Najaraj S.H.N."/>
            <person name="Harsha G.H.G."/>
            <person name="Madugundu A.M."/>
            <person name="Renuse S.R."/>
            <person name="Holt D.H."/>
            <person name="Pandey A.P."/>
            <person name="Papenfuss A.P."/>
            <person name="Gasser R.B.G."/>
            <person name="Fischer K.F."/>
        </authorList>
    </citation>
    <scope>NUCLEOTIDE SEQUENCE</scope>
    <source>
        <strain evidence="1">SSS_KF_BRIS2020</strain>
    </source>
</reference>
<dbReference type="EMBL" id="WVUK01000051">
    <property type="protein sequence ID" value="KAF7494872.1"/>
    <property type="molecule type" value="Genomic_DNA"/>
</dbReference>
<evidence type="ECO:0000313" key="3">
    <source>
        <dbReference type="Proteomes" id="UP000070412"/>
    </source>
</evidence>
<name>A0A834RG31_SARSC</name>
<organism evidence="1">
    <name type="scientific">Sarcoptes scabiei</name>
    <name type="common">Itch mite</name>
    <name type="synonym">Acarus scabiei</name>
    <dbReference type="NCBI Taxonomy" id="52283"/>
    <lineage>
        <taxon>Eukaryota</taxon>
        <taxon>Metazoa</taxon>
        <taxon>Ecdysozoa</taxon>
        <taxon>Arthropoda</taxon>
        <taxon>Chelicerata</taxon>
        <taxon>Arachnida</taxon>
        <taxon>Acari</taxon>
        <taxon>Acariformes</taxon>
        <taxon>Sarcoptiformes</taxon>
        <taxon>Astigmata</taxon>
        <taxon>Psoroptidia</taxon>
        <taxon>Sarcoptoidea</taxon>
        <taxon>Sarcoptidae</taxon>
        <taxon>Sarcoptinae</taxon>
        <taxon>Sarcoptes</taxon>
    </lineage>
</organism>
<reference evidence="3" key="1">
    <citation type="journal article" date="2020" name="PLoS Negl. Trop. Dis.">
        <title>High-quality nuclear genome for Sarcoptes scabiei-A critical resource for a neglected parasite.</title>
        <authorList>
            <person name="Korhonen P.K."/>
            <person name="Gasser R.B."/>
            <person name="Ma G."/>
            <person name="Wang T."/>
            <person name="Stroehlein A.J."/>
            <person name="Young N.D."/>
            <person name="Ang C.S."/>
            <person name="Fernando D.D."/>
            <person name="Lu H.C."/>
            <person name="Taylor S."/>
            <person name="Reynolds S.L."/>
            <person name="Mofiz E."/>
            <person name="Najaraj S.H."/>
            <person name="Gowda H."/>
            <person name="Madugundu A."/>
            <person name="Renuse S."/>
            <person name="Holt D."/>
            <person name="Pandey A."/>
            <person name="Papenfuss A.T."/>
            <person name="Fischer K."/>
        </authorList>
    </citation>
    <scope>NUCLEOTIDE SEQUENCE [LARGE SCALE GENOMIC DNA]</scope>
</reference>
<evidence type="ECO:0000313" key="1">
    <source>
        <dbReference type="EMBL" id="KAF7494872.1"/>
    </source>
</evidence>
<dbReference type="AlphaFoldDB" id="A0A834RG31"/>
<gene>
    <name evidence="1" type="ORF">SSS_4584</name>
</gene>
<proteinExistence type="predicted"/>
<sequence>MANLNREEFWSSPKVLFQQYWDCLLKKTESQGPNFQIIRQPNLKQFEYAFDRGTPKHRVSQNFKMDKKTNQFESIAKWKNEQTGQNIYNIIVALELEPMTKFEINQTLNAQCLADFPEKNETYKNKTIISF</sequence>
<protein>
    <submittedName>
        <fullName evidence="1 2">Uncharacterized protein</fullName>
    </submittedName>
</protein>
<dbReference type="Proteomes" id="UP000070412">
    <property type="component" value="Unassembled WGS sequence"/>
</dbReference>